<sequence length="84" mass="8833">MEAKPGEGVVGAQGGGEGTEAAANSIAEGARTKPVPASVLPTKRKPVKMMMWDSAAAWFSSASTNNNNHHHHHHDDNNNKTFAA</sequence>
<comment type="caution">
    <text evidence="2">The sequence shown here is derived from an EMBL/GenBank/DDBJ whole genome shotgun (WGS) entry which is preliminary data.</text>
</comment>
<evidence type="ECO:0000256" key="1">
    <source>
        <dbReference type="SAM" id="MobiDB-lite"/>
    </source>
</evidence>
<gene>
    <name evidence="2" type="ORF">RHGRI_003869</name>
</gene>
<reference evidence="2" key="1">
    <citation type="submission" date="2020-08" db="EMBL/GenBank/DDBJ databases">
        <title>Plant Genome Project.</title>
        <authorList>
            <person name="Zhang R.-G."/>
        </authorList>
    </citation>
    <scope>NUCLEOTIDE SEQUENCE</scope>
    <source>
        <strain evidence="2">WSP0</strain>
        <tissue evidence="2">Leaf</tissue>
    </source>
</reference>
<dbReference type="AlphaFoldDB" id="A0AAV6L968"/>
<dbReference type="EMBL" id="JACTNZ010000002">
    <property type="protein sequence ID" value="KAG5560679.1"/>
    <property type="molecule type" value="Genomic_DNA"/>
</dbReference>
<feature type="region of interest" description="Disordered" evidence="1">
    <location>
        <begin position="1"/>
        <end position="41"/>
    </location>
</feature>
<feature type="region of interest" description="Disordered" evidence="1">
    <location>
        <begin position="62"/>
        <end position="84"/>
    </location>
</feature>
<organism evidence="2 3">
    <name type="scientific">Rhododendron griersonianum</name>
    <dbReference type="NCBI Taxonomy" id="479676"/>
    <lineage>
        <taxon>Eukaryota</taxon>
        <taxon>Viridiplantae</taxon>
        <taxon>Streptophyta</taxon>
        <taxon>Embryophyta</taxon>
        <taxon>Tracheophyta</taxon>
        <taxon>Spermatophyta</taxon>
        <taxon>Magnoliopsida</taxon>
        <taxon>eudicotyledons</taxon>
        <taxon>Gunneridae</taxon>
        <taxon>Pentapetalae</taxon>
        <taxon>asterids</taxon>
        <taxon>Ericales</taxon>
        <taxon>Ericaceae</taxon>
        <taxon>Ericoideae</taxon>
        <taxon>Rhodoreae</taxon>
        <taxon>Rhododendron</taxon>
    </lineage>
</organism>
<dbReference type="Proteomes" id="UP000823749">
    <property type="component" value="Chromosome 2"/>
</dbReference>
<protein>
    <submittedName>
        <fullName evidence="2">Uncharacterized protein</fullName>
    </submittedName>
</protein>
<proteinExistence type="predicted"/>
<name>A0AAV6L968_9ERIC</name>
<evidence type="ECO:0000313" key="2">
    <source>
        <dbReference type="EMBL" id="KAG5560679.1"/>
    </source>
</evidence>
<keyword evidence="3" id="KW-1185">Reference proteome</keyword>
<accession>A0AAV6L968</accession>
<evidence type="ECO:0000313" key="3">
    <source>
        <dbReference type="Proteomes" id="UP000823749"/>
    </source>
</evidence>
<feature type="compositionally biased region" description="Gly residues" evidence="1">
    <location>
        <begin position="8"/>
        <end position="18"/>
    </location>
</feature>